<proteinExistence type="predicted"/>
<gene>
    <name evidence="2" type="ORF">NC653_040689</name>
</gene>
<feature type="compositionally biased region" description="Polar residues" evidence="1">
    <location>
        <begin position="101"/>
        <end position="110"/>
    </location>
</feature>
<evidence type="ECO:0000256" key="1">
    <source>
        <dbReference type="SAM" id="MobiDB-lite"/>
    </source>
</evidence>
<organism evidence="2 3">
    <name type="scientific">Populus alba x Populus x berolinensis</name>
    <dbReference type="NCBI Taxonomy" id="444605"/>
    <lineage>
        <taxon>Eukaryota</taxon>
        <taxon>Viridiplantae</taxon>
        <taxon>Streptophyta</taxon>
        <taxon>Embryophyta</taxon>
        <taxon>Tracheophyta</taxon>
        <taxon>Spermatophyta</taxon>
        <taxon>Magnoliopsida</taxon>
        <taxon>eudicotyledons</taxon>
        <taxon>Gunneridae</taxon>
        <taxon>Pentapetalae</taxon>
        <taxon>rosids</taxon>
        <taxon>fabids</taxon>
        <taxon>Malpighiales</taxon>
        <taxon>Salicaceae</taxon>
        <taxon>Saliceae</taxon>
        <taxon>Populus</taxon>
    </lineage>
</organism>
<dbReference type="AlphaFoldDB" id="A0AAD6PND3"/>
<name>A0AAD6PND3_9ROSI</name>
<evidence type="ECO:0000313" key="3">
    <source>
        <dbReference type="Proteomes" id="UP001164929"/>
    </source>
</evidence>
<evidence type="ECO:0000313" key="2">
    <source>
        <dbReference type="EMBL" id="KAJ6951354.1"/>
    </source>
</evidence>
<feature type="compositionally biased region" description="Polar residues" evidence="1">
    <location>
        <begin position="34"/>
        <end position="48"/>
    </location>
</feature>
<comment type="caution">
    <text evidence="2">The sequence shown here is derived from an EMBL/GenBank/DDBJ whole genome shotgun (WGS) entry which is preliminary data.</text>
</comment>
<feature type="region of interest" description="Disordered" evidence="1">
    <location>
        <begin position="369"/>
        <end position="389"/>
    </location>
</feature>
<feature type="region of interest" description="Disordered" evidence="1">
    <location>
        <begin position="1"/>
        <end position="54"/>
    </location>
</feature>
<protein>
    <submittedName>
        <fullName evidence="2">Uncharacterized protein</fullName>
    </submittedName>
</protein>
<accession>A0AAD6PND3</accession>
<sequence>MAPRLDFSSPSPHSPKTRENQSDPQPRSHLSPAATFSSSPFLSQNRNKTPPAKQQDPLLKFFFFSHLVNPAKQRDKRRPSWDLGFFLLQPTKTFPPDTDRPPSSVSSSDLPGNAVLTASRSTTVTTQQRSQGQRGASHFEPPCYPRFTAAREPTRASDGGAWEDAPPRVQAVPAVSFNAISGLLGTVATPNEPIQAIQQRDIKSPADCRARDFSTCDTENQTDCCRFHNWTECVVEVQSRTLLKNFGYKLPVWVFCGLSKCGGFLRLRDKSGSIGEFLYGFVDIVFGSGCHRVSRKRCCWCGYGFCGVEDSRGRYRNGGRWLGGVESICQLKWICMEAPVYVNHVAARGPHAPPPLAARGFTRRRWKTEKSGAPGAASSPLRSSAGGDLKRKIKAQKPVDFSYFSTTVFGSASPLFSLNLPNLKLDATRTADDSSGMWMSGSATSIFLLHFYTGGVVHRCNCWEIGAPFKSRFSAPFYCPSVGSPSVMADLVAGSVSSSPPLQVAGGEEEQPKRGRRCCWKKEVGLRRRWKSWPRERGQSDALRFVLAKPREKISGRLVVCEKEKNGEEGSCSRLRWRGRRRRGEAVLRRRKSQPGKGLRCGGQDFVGEKKEKLEPAGREDKKKTRMAGEPCQVRGCCLACVCGRRL</sequence>
<keyword evidence="3" id="KW-1185">Reference proteome</keyword>
<feature type="compositionally biased region" description="Low complexity" evidence="1">
    <location>
        <begin position="117"/>
        <end position="136"/>
    </location>
</feature>
<feature type="region of interest" description="Disordered" evidence="1">
    <location>
        <begin position="90"/>
        <end position="143"/>
    </location>
</feature>
<dbReference type="Proteomes" id="UP001164929">
    <property type="component" value="Chromosome 19"/>
</dbReference>
<dbReference type="EMBL" id="JAQIZT010000019">
    <property type="protein sequence ID" value="KAJ6951354.1"/>
    <property type="molecule type" value="Genomic_DNA"/>
</dbReference>
<reference evidence="2" key="1">
    <citation type="journal article" date="2023" name="Mol. Ecol. Resour.">
        <title>Chromosome-level genome assembly of a triploid poplar Populus alba 'Berolinensis'.</title>
        <authorList>
            <person name="Chen S."/>
            <person name="Yu Y."/>
            <person name="Wang X."/>
            <person name="Wang S."/>
            <person name="Zhang T."/>
            <person name="Zhou Y."/>
            <person name="He R."/>
            <person name="Meng N."/>
            <person name="Wang Y."/>
            <person name="Liu W."/>
            <person name="Liu Z."/>
            <person name="Liu J."/>
            <person name="Guo Q."/>
            <person name="Huang H."/>
            <person name="Sederoff R.R."/>
            <person name="Wang G."/>
            <person name="Qu G."/>
            <person name="Chen S."/>
        </authorList>
    </citation>
    <scope>NUCLEOTIDE SEQUENCE</scope>
    <source>
        <strain evidence="2">SC-2020</strain>
    </source>
</reference>